<protein>
    <submittedName>
        <fullName evidence="1">Uncharacterized protein</fullName>
    </submittedName>
</protein>
<name>A0A511DYM0_LENKE</name>
<proteinExistence type="predicted"/>
<keyword evidence="2" id="KW-1185">Reference proteome</keyword>
<accession>A0A511DYM0</accession>
<reference evidence="1" key="1">
    <citation type="submission" date="2019-07" db="EMBL/GenBank/DDBJ databases">
        <title>Whole genome shotgun sequence of Lactobacillus kefiri NBRC 15888.</title>
        <authorList>
            <person name="Hosoyama A."/>
            <person name="Uohara A."/>
            <person name="Ohji S."/>
            <person name="Ichikawa N."/>
        </authorList>
    </citation>
    <scope>NUCLEOTIDE SEQUENCE [LARGE SCALE GENOMIC DNA]</scope>
    <source>
        <strain evidence="1">NBRC 15888</strain>
    </source>
</reference>
<dbReference type="RefSeq" id="WP_054769576.1">
    <property type="nucleotide sequence ID" value="NZ_BJVK01000047.1"/>
</dbReference>
<dbReference type="EMBL" id="BJVK01000047">
    <property type="protein sequence ID" value="GEL29327.1"/>
    <property type="molecule type" value="Genomic_DNA"/>
</dbReference>
<comment type="caution">
    <text evidence="1">The sequence shown here is derived from an EMBL/GenBank/DDBJ whole genome shotgun (WGS) entry which is preliminary data.</text>
</comment>
<evidence type="ECO:0000313" key="1">
    <source>
        <dbReference type="EMBL" id="GEL29327.1"/>
    </source>
</evidence>
<dbReference type="AlphaFoldDB" id="A0A511DYM0"/>
<sequence>MKANLNEMRYVGVLNKLQQTQGEYGSFDTKLTPLLTFRFGYYHMSFTVNVEARVIDQLVNTITIFTRHNSLFISNPSLSITIDNVSYSIQSVIPDFDMNGLDTITLKKVGA</sequence>
<gene>
    <name evidence="1" type="ORF">LKE01_21470</name>
</gene>
<dbReference type="Proteomes" id="UP000321893">
    <property type="component" value="Unassembled WGS sequence"/>
</dbReference>
<evidence type="ECO:0000313" key="2">
    <source>
        <dbReference type="Proteomes" id="UP000321893"/>
    </source>
</evidence>
<organism evidence="1 2">
    <name type="scientific">Lentilactobacillus kefiri</name>
    <name type="common">Lactobacillus kefiri</name>
    <dbReference type="NCBI Taxonomy" id="33962"/>
    <lineage>
        <taxon>Bacteria</taxon>
        <taxon>Bacillati</taxon>
        <taxon>Bacillota</taxon>
        <taxon>Bacilli</taxon>
        <taxon>Lactobacillales</taxon>
        <taxon>Lactobacillaceae</taxon>
        <taxon>Lentilactobacillus</taxon>
    </lineage>
</organism>